<evidence type="ECO:0000313" key="1">
    <source>
        <dbReference type="EMBL" id="VDO15185.1"/>
    </source>
</evidence>
<protein>
    <submittedName>
        <fullName evidence="3">Tyrosine-protein phosphatase domain-containing protein</fullName>
    </submittedName>
</protein>
<dbReference type="EMBL" id="UZAF01005339">
    <property type="protein sequence ID" value="VDO15185.1"/>
    <property type="molecule type" value="Genomic_DNA"/>
</dbReference>
<keyword evidence="2" id="KW-1185">Reference proteome</keyword>
<evidence type="ECO:0000313" key="2">
    <source>
        <dbReference type="Proteomes" id="UP000268014"/>
    </source>
</evidence>
<evidence type="ECO:0000313" key="3">
    <source>
        <dbReference type="WBParaSite" id="HPLM_0000251201-mRNA-1"/>
    </source>
</evidence>
<reference evidence="3" key="1">
    <citation type="submission" date="2017-02" db="UniProtKB">
        <authorList>
            <consortium name="WormBaseParasite"/>
        </authorList>
    </citation>
    <scope>IDENTIFICATION</scope>
</reference>
<organism evidence="3">
    <name type="scientific">Haemonchus placei</name>
    <name type="common">Barber's pole worm</name>
    <dbReference type="NCBI Taxonomy" id="6290"/>
    <lineage>
        <taxon>Eukaryota</taxon>
        <taxon>Metazoa</taxon>
        <taxon>Ecdysozoa</taxon>
        <taxon>Nematoda</taxon>
        <taxon>Chromadorea</taxon>
        <taxon>Rhabditida</taxon>
        <taxon>Rhabditina</taxon>
        <taxon>Rhabditomorpha</taxon>
        <taxon>Strongyloidea</taxon>
        <taxon>Trichostrongylidae</taxon>
        <taxon>Haemonchus</taxon>
    </lineage>
</organism>
<dbReference type="WBParaSite" id="HPLM_0000251201-mRNA-1">
    <property type="protein sequence ID" value="HPLM_0000251201-mRNA-1"/>
    <property type="gene ID" value="HPLM_0000251201"/>
</dbReference>
<name>A0A0N4VYZ1_HAEPC</name>
<accession>A0A0N4VYZ1</accession>
<gene>
    <name evidence="1" type="ORF">HPLM_LOCUS2509</name>
</gene>
<reference evidence="1 2" key="2">
    <citation type="submission" date="2018-11" db="EMBL/GenBank/DDBJ databases">
        <authorList>
            <consortium name="Pathogen Informatics"/>
        </authorList>
    </citation>
    <scope>NUCLEOTIDE SEQUENCE [LARGE SCALE GENOMIC DNA]</scope>
    <source>
        <strain evidence="1 2">MHpl1</strain>
    </source>
</reference>
<dbReference type="AlphaFoldDB" id="A0A0N4VYZ1"/>
<dbReference type="Proteomes" id="UP000268014">
    <property type="component" value="Unassembled WGS sequence"/>
</dbReference>
<proteinExistence type="predicted"/>
<sequence length="79" mass="9062">MESQLIDKLHTNYDIHALNTDPIYSGFPSDKSNKARDFHENVRSTSVAFCDFAPHNRENEVCVFPETSLSYQLSFQGYS</sequence>